<dbReference type="Proteomes" id="UP000035368">
    <property type="component" value="Chromosome"/>
</dbReference>
<gene>
    <name evidence="13" type="primary">ctaA</name>
    <name evidence="13" type="ORF">CEPID_06720</name>
</gene>
<dbReference type="GO" id="GO:0016491">
    <property type="term" value="F:oxidoreductase activity"/>
    <property type="evidence" value="ECO:0007669"/>
    <property type="project" value="UniProtKB-KW"/>
</dbReference>
<evidence type="ECO:0000256" key="1">
    <source>
        <dbReference type="ARBA" id="ARBA00004141"/>
    </source>
</evidence>
<organism evidence="13 14">
    <name type="scientific">Corynebacterium epidermidicanis</name>
    <dbReference type="NCBI Taxonomy" id="1050174"/>
    <lineage>
        <taxon>Bacteria</taxon>
        <taxon>Bacillati</taxon>
        <taxon>Actinomycetota</taxon>
        <taxon>Actinomycetes</taxon>
        <taxon>Mycobacteriales</taxon>
        <taxon>Corynebacteriaceae</taxon>
        <taxon>Corynebacterium</taxon>
    </lineage>
</organism>
<keyword evidence="4" id="KW-0479">Metal-binding</keyword>
<evidence type="ECO:0000313" key="13">
    <source>
        <dbReference type="EMBL" id="AKK03202.1"/>
    </source>
</evidence>
<evidence type="ECO:0000313" key="14">
    <source>
        <dbReference type="Proteomes" id="UP000035368"/>
    </source>
</evidence>
<evidence type="ECO:0000256" key="3">
    <source>
        <dbReference type="ARBA" id="ARBA00022692"/>
    </source>
</evidence>
<evidence type="ECO:0000256" key="4">
    <source>
        <dbReference type="ARBA" id="ARBA00022723"/>
    </source>
</evidence>
<accession>A0A0G3GWK0</accession>
<evidence type="ECO:0000256" key="7">
    <source>
        <dbReference type="ARBA" id="ARBA00023004"/>
    </source>
</evidence>
<keyword evidence="10" id="KW-1015">Disulfide bond</keyword>
<dbReference type="PANTHER" id="PTHR35457">
    <property type="entry name" value="HEME A SYNTHASE"/>
    <property type="match status" value="1"/>
</dbReference>
<feature type="transmembrane region" description="Helical" evidence="12">
    <location>
        <begin position="7"/>
        <end position="25"/>
    </location>
</feature>
<feature type="transmembrane region" description="Helical" evidence="12">
    <location>
        <begin position="95"/>
        <end position="112"/>
    </location>
</feature>
<dbReference type="GO" id="GO:0046872">
    <property type="term" value="F:metal ion binding"/>
    <property type="evidence" value="ECO:0007669"/>
    <property type="project" value="UniProtKB-KW"/>
</dbReference>
<reference evidence="13 14" key="1">
    <citation type="submission" date="2015-05" db="EMBL/GenBank/DDBJ databases">
        <title>Complete genome sequence of Corynebacterium epidermidicanis DSM 45586, isolated from the skin of a dog suffering from pruritus.</title>
        <authorList>
            <person name="Ruckert C."/>
            <person name="Albersmeier A."/>
            <person name="Winkler A."/>
            <person name="Tauch A."/>
        </authorList>
    </citation>
    <scope>NUCLEOTIDE SEQUENCE [LARGE SCALE GENOMIC DNA]</scope>
    <source>
        <strain evidence="13 14">DSM 45586</strain>
    </source>
</reference>
<keyword evidence="6" id="KW-0560">Oxidoreductase</keyword>
<feature type="transmembrane region" description="Helical" evidence="12">
    <location>
        <begin position="205"/>
        <end position="228"/>
    </location>
</feature>
<evidence type="ECO:0000256" key="6">
    <source>
        <dbReference type="ARBA" id="ARBA00023002"/>
    </source>
</evidence>
<evidence type="ECO:0000256" key="8">
    <source>
        <dbReference type="ARBA" id="ARBA00023133"/>
    </source>
</evidence>
<evidence type="ECO:0000256" key="12">
    <source>
        <dbReference type="SAM" id="Phobius"/>
    </source>
</evidence>
<feature type="transmembrane region" description="Helical" evidence="12">
    <location>
        <begin position="240"/>
        <end position="260"/>
    </location>
</feature>
<feature type="transmembrane region" description="Helical" evidence="12">
    <location>
        <begin position="65"/>
        <end position="83"/>
    </location>
</feature>
<dbReference type="InterPro" id="IPR050450">
    <property type="entry name" value="COX15/CtaA_HemeA_synthase"/>
</dbReference>
<evidence type="ECO:0000256" key="9">
    <source>
        <dbReference type="ARBA" id="ARBA00023136"/>
    </source>
</evidence>
<dbReference type="GO" id="GO:0006784">
    <property type="term" value="P:heme A biosynthetic process"/>
    <property type="evidence" value="ECO:0007669"/>
    <property type="project" value="InterPro"/>
</dbReference>
<feature type="transmembrane region" description="Helical" evidence="12">
    <location>
        <begin position="118"/>
        <end position="140"/>
    </location>
</feature>
<dbReference type="GO" id="GO:0016020">
    <property type="term" value="C:membrane"/>
    <property type="evidence" value="ECO:0007669"/>
    <property type="project" value="UniProtKB-SubCell"/>
</dbReference>
<evidence type="ECO:0000256" key="5">
    <source>
        <dbReference type="ARBA" id="ARBA00022989"/>
    </source>
</evidence>
<feature type="transmembrane region" description="Helical" evidence="12">
    <location>
        <begin position="266"/>
        <end position="286"/>
    </location>
</feature>
<keyword evidence="9 12" id="KW-0472">Membrane</keyword>
<keyword evidence="8" id="KW-0350">Heme biosynthesis</keyword>
<comment type="pathway">
    <text evidence="11">Porphyrin-containing compound metabolism.</text>
</comment>
<keyword evidence="5 12" id="KW-1133">Transmembrane helix</keyword>
<dbReference type="AlphaFoldDB" id="A0A0G3GWK0"/>
<dbReference type="STRING" id="1050174.CEPID_06720"/>
<feature type="transmembrane region" description="Helical" evidence="12">
    <location>
        <begin position="160"/>
        <end position="185"/>
    </location>
</feature>
<proteinExistence type="predicted"/>
<dbReference type="InterPro" id="IPR003780">
    <property type="entry name" value="COX15/CtaA_fam"/>
</dbReference>
<dbReference type="KEGG" id="cei:CEPID_06720"/>
<protein>
    <submittedName>
        <fullName evidence="13">Cytochrome aa3 controlling protein</fullName>
    </submittedName>
</protein>
<keyword evidence="3 12" id="KW-0812">Transmembrane</keyword>
<dbReference type="EMBL" id="CP011541">
    <property type="protein sequence ID" value="AKK03202.1"/>
    <property type="molecule type" value="Genomic_DNA"/>
</dbReference>
<dbReference type="PANTHER" id="PTHR35457:SF1">
    <property type="entry name" value="HEME A SYNTHASE"/>
    <property type="match status" value="1"/>
</dbReference>
<evidence type="ECO:0000256" key="11">
    <source>
        <dbReference type="ARBA" id="ARBA00023444"/>
    </source>
</evidence>
<evidence type="ECO:0000256" key="2">
    <source>
        <dbReference type="ARBA" id="ARBA00022475"/>
    </source>
</evidence>
<dbReference type="PATRIC" id="fig|1050174.4.peg.1356"/>
<keyword evidence="2" id="KW-1003">Cell membrane</keyword>
<keyword evidence="7" id="KW-0408">Iron</keyword>
<keyword evidence="14" id="KW-1185">Reference proteome</keyword>
<name>A0A0G3GWK0_9CORY</name>
<evidence type="ECO:0000256" key="10">
    <source>
        <dbReference type="ARBA" id="ARBA00023157"/>
    </source>
</evidence>
<comment type="subcellular location">
    <subcellularLocation>
        <location evidence="1">Membrane</location>
        <topology evidence="1">Multi-pass membrane protein</topology>
    </subcellularLocation>
</comment>
<dbReference type="Pfam" id="PF02628">
    <property type="entry name" value="COX15-CtaA"/>
    <property type="match status" value="1"/>
</dbReference>
<sequence>MKNQARLAMAVLISQIAILVTGSIVRVTGSGLGCDTWPNCHQGSLVPVQGAAPWIHQIIEFGNRGLAILLGLLTVALIVSVYLGRRRPLIKYHAWAQFLGVVLQAVIGGISVHLDLRWWAVAIHFLPSMVLVWLASQLYVRIREVDEGTYEWTYLRPLRLLAIGSAAALAVVLVTGTMVTGAGVHSGDSGVGMEGRLEVDIAEMAHIHAHFMYLYLGLTLGLVTALIATKASQRARKLGWYLVAFIVIQGAVGIIQYWFHIPRWTVPFHVGLSGVVTAYSGLLYAVGKQRR</sequence>